<dbReference type="EMBL" id="CABFNB010000057">
    <property type="protein sequence ID" value="VTZ60348.1"/>
    <property type="molecule type" value="Genomic_DNA"/>
</dbReference>
<organism evidence="1 2">
    <name type="scientific">Sinorhizobium medicae</name>
    <dbReference type="NCBI Taxonomy" id="110321"/>
    <lineage>
        <taxon>Bacteria</taxon>
        <taxon>Pseudomonadati</taxon>
        <taxon>Pseudomonadota</taxon>
        <taxon>Alphaproteobacteria</taxon>
        <taxon>Hyphomicrobiales</taxon>
        <taxon>Rhizobiaceae</taxon>
        <taxon>Sinorhizobium/Ensifer group</taxon>
        <taxon>Sinorhizobium</taxon>
    </lineage>
</organism>
<dbReference type="Proteomes" id="UP000507954">
    <property type="component" value="Unassembled WGS sequence"/>
</dbReference>
<reference evidence="1 2" key="1">
    <citation type="submission" date="2019-06" db="EMBL/GenBank/DDBJ databases">
        <authorList>
            <person name="Le Quere A."/>
            <person name="Colella S."/>
        </authorList>
    </citation>
    <scope>NUCLEOTIDE SEQUENCE [LARGE SCALE GENOMIC DNA]</scope>
    <source>
        <strain evidence="1">EmedicaeMD41</strain>
    </source>
</reference>
<gene>
    <name evidence="1" type="ORF">EMEDMD4_150127</name>
</gene>
<protein>
    <submittedName>
        <fullName evidence="1">Uncharacterized protein</fullName>
    </submittedName>
</protein>
<name>A0A508WWE3_9HYPH</name>
<dbReference type="AlphaFoldDB" id="A0A508WWE3"/>
<accession>A0A508WWE3</accession>
<evidence type="ECO:0000313" key="2">
    <source>
        <dbReference type="Proteomes" id="UP000507954"/>
    </source>
</evidence>
<proteinExistence type="predicted"/>
<evidence type="ECO:0000313" key="1">
    <source>
        <dbReference type="EMBL" id="VTZ60348.1"/>
    </source>
</evidence>
<sequence>MRAGTGVWTRITDGEARRVCAALVELNVSTDSLRRRMRPAPSDLAGVPVPNSLRARRRGLLR</sequence>